<keyword evidence="8" id="KW-1133">Transmembrane helix</keyword>
<proteinExistence type="inferred from homology"/>
<keyword evidence="5" id="KW-0997">Cell inner membrane</keyword>
<name>A0A1M5ASI1_9BACE</name>
<evidence type="ECO:0000256" key="6">
    <source>
        <dbReference type="ARBA" id="ARBA00022692"/>
    </source>
</evidence>
<dbReference type="STRING" id="871325.SAMN05444349_11655"/>
<comment type="subcellular location">
    <subcellularLocation>
        <location evidence="1">Cell inner membrane</location>
        <topology evidence="1">Single-pass membrane protein</topology>
        <orientation evidence="1">Periplasmic side</orientation>
    </subcellularLocation>
</comment>
<dbReference type="InterPro" id="IPR037682">
    <property type="entry name" value="TonB_C"/>
</dbReference>
<dbReference type="Proteomes" id="UP000184436">
    <property type="component" value="Unassembled WGS sequence"/>
</dbReference>
<dbReference type="PANTHER" id="PTHR33446">
    <property type="entry name" value="PROTEIN TONB-RELATED"/>
    <property type="match status" value="1"/>
</dbReference>
<evidence type="ECO:0000256" key="9">
    <source>
        <dbReference type="ARBA" id="ARBA00023136"/>
    </source>
</evidence>
<evidence type="ECO:0000256" key="8">
    <source>
        <dbReference type="ARBA" id="ARBA00022989"/>
    </source>
</evidence>
<keyword evidence="6" id="KW-0812">Transmembrane</keyword>
<evidence type="ECO:0000313" key="12">
    <source>
        <dbReference type="Proteomes" id="UP000184436"/>
    </source>
</evidence>
<evidence type="ECO:0000256" key="4">
    <source>
        <dbReference type="ARBA" id="ARBA00022475"/>
    </source>
</evidence>
<evidence type="ECO:0000256" key="3">
    <source>
        <dbReference type="ARBA" id="ARBA00022448"/>
    </source>
</evidence>
<dbReference type="RefSeq" id="WP_025075923.1">
    <property type="nucleotide sequence ID" value="NZ_FQVD01000016.1"/>
</dbReference>
<protein>
    <submittedName>
        <fullName evidence="11">TonB family C-terminal domain-containing protein</fullName>
    </submittedName>
</protein>
<feature type="domain" description="TonB C-terminal" evidence="10">
    <location>
        <begin position="32"/>
        <end position="128"/>
    </location>
</feature>
<keyword evidence="9" id="KW-0472">Membrane</keyword>
<feature type="domain" description="TonB C-terminal" evidence="10">
    <location>
        <begin position="149"/>
        <end position="238"/>
    </location>
</feature>
<dbReference type="GO" id="GO:0031992">
    <property type="term" value="F:energy transducer activity"/>
    <property type="evidence" value="ECO:0007669"/>
    <property type="project" value="TreeGrafter"/>
</dbReference>
<keyword evidence="4" id="KW-1003">Cell membrane</keyword>
<dbReference type="SUPFAM" id="SSF74653">
    <property type="entry name" value="TolA/TonB C-terminal domain"/>
    <property type="match status" value="2"/>
</dbReference>
<evidence type="ECO:0000256" key="1">
    <source>
        <dbReference type="ARBA" id="ARBA00004383"/>
    </source>
</evidence>
<dbReference type="OrthoDB" id="9814002at2"/>
<dbReference type="InterPro" id="IPR051045">
    <property type="entry name" value="TonB-dependent_transducer"/>
</dbReference>
<evidence type="ECO:0000313" key="11">
    <source>
        <dbReference type="EMBL" id="SHF33191.1"/>
    </source>
</evidence>
<reference evidence="11 12" key="1">
    <citation type="submission" date="2016-11" db="EMBL/GenBank/DDBJ databases">
        <authorList>
            <person name="Jaros S."/>
            <person name="Januszkiewicz K."/>
            <person name="Wedrychowicz H."/>
        </authorList>
    </citation>
    <scope>NUCLEOTIDE SEQUENCE [LARGE SCALE GENOMIC DNA]</scope>
    <source>
        <strain evidence="11 12">DSM 26883</strain>
    </source>
</reference>
<dbReference type="GO" id="GO:0015031">
    <property type="term" value="P:protein transport"/>
    <property type="evidence" value="ECO:0007669"/>
    <property type="project" value="UniProtKB-KW"/>
</dbReference>
<dbReference type="EMBL" id="FQVD01000016">
    <property type="protein sequence ID" value="SHF33191.1"/>
    <property type="molecule type" value="Genomic_DNA"/>
</dbReference>
<dbReference type="Gene3D" id="3.30.1150.10">
    <property type="match status" value="2"/>
</dbReference>
<gene>
    <name evidence="11" type="ORF">SAMN05444349_11655</name>
</gene>
<organism evidence="11 12">
    <name type="scientific">Bacteroides faecichinchillae</name>
    <dbReference type="NCBI Taxonomy" id="871325"/>
    <lineage>
        <taxon>Bacteria</taxon>
        <taxon>Pseudomonadati</taxon>
        <taxon>Bacteroidota</taxon>
        <taxon>Bacteroidia</taxon>
        <taxon>Bacteroidales</taxon>
        <taxon>Bacteroidaceae</taxon>
        <taxon>Bacteroides</taxon>
    </lineage>
</organism>
<dbReference type="AlphaFoldDB" id="A0A1M5ASI1"/>
<evidence type="ECO:0000256" key="2">
    <source>
        <dbReference type="ARBA" id="ARBA00006555"/>
    </source>
</evidence>
<dbReference type="GO" id="GO:0098797">
    <property type="term" value="C:plasma membrane protein complex"/>
    <property type="evidence" value="ECO:0007669"/>
    <property type="project" value="TreeGrafter"/>
</dbReference>
<dbReference type="PANTHER" id="PTHR33446:SF2">
    <property type="entry name" value="PROTEIN TONB"/>
    <property type="match status" value="1"/>
</dbReference>
<dbReference type="GO" id="GO:0055085">
    <property type="term" value="P:transmembrane transport"/>
    <property type="evidence" value="ECO:0007669"/>
    <property type="project" value="InterPro"/>
</dbReference>
<keyword evidence="12" id="KW-1185">Reference proteome</keyword>
<evidence type="ECO:0000256" key="5">
    <source>
        <dbReference type="ARBA" id="ARBA00022519"/>
    </source>
</evidence>
<dbReference type="PROSITE" id="PS52015">
    <property type="entry name" value="TONB_CTD"/>
    <property type="match status" value="2"/>
</dbReference>
<dbReference type="InterPro" id="IPR006260">
    <property type="entry name" value="TonB/TolA_C"/>
</dbReference>
<evidence type="ECO:0000259" key="10">
    <source>
        <dbReference type="PROSITE" id="PS52015"/>
    </source>
</evidence>
<keyword evidence="3" id="KW-0813">Transport</keyword>
<accession>A0A1M5ASI1</accession>
<dbReference type="Pfam" id="PF03544">
    <property type="entry name" value="TonB_C"/>
    <property type="match status" value="2"/>
</dbReference>
<keyword evidence="7" id="KW-0653">Protein transport</keyword>
<dbReference type="NCBIfam" id="TIGR01352">
    <property type="entry name" value="tonB_Cterm"/>
    <property type="match status" value="1"/>
</dbReference>
<comment type="similarity">
    <text evidence="2">Belongs to the TonB family.</text>
</comment>
<evidence type="ECO:0000256" key="7">
    <source>
        <dbReference type="ARBA" id="ARBA00022927"/>
    </source>
</evidence>
<sequence length="238" mass="26598">MFANPDTLINDNNTTEKDSVYEITEEPAQYPGGLQAGMQFLAQNIKLPPEIMKLGIQGRVVAQMIIRSDGKVSDVKIIRSLHPDLDKEVVRVLETMPLWVPGKKDGKAVNSQITIPVKFNFSPPVSQNTEQETNNNICETPDIFPKFPGGTKKLNKYLEQHIIHWKNAQTQNEKCRVITTFIIREDGSISDVKVIQGGSPALTAEAYRIISQMPKWEPGQQGGKPVSVRITLPINFHP</sequence>